<keyword evidence="1" id="KW-0812">Transmembrane</keyword>
<name>A0ABT7LI27_9BURK</name>
<feature type="transmembrane region" description="Helical" evidence="1">
    <location>
        <begin position="44"/>
        <end position="63"/>
    </location>
</feature>
<feature type="transmembrane region" description="Helical" evidence="1">
    <location>
        <begin position="167"/>
        <end position="192"/>
    </location>
</feature>
<sequence length="326" mass="33194">MTAAGAAARLAKMRCHPTCAVNSRLSPHTLSRLLASLDAARNDGAFRALLAAFCLAGLMLGAAEAALAREAVWRGAAWGVAALAVVFLGVNTTGLMLMDQACGRPVRDARDAAYDSLRIAPKVLLCLAAIVGTAGVLAALMVGLLTLSRLPQVGPLLLSALVPAGVGLFGGMLLTLIVMVGPLTGPSIWSGLPPARALRKLAGLLRWRLLDTAVLMVGVLGLSALVSACISVVVIGGGQVMALLVPWAAGIEMPPQQLMAGLFGRGLRSLGAEGTPLNTSAAGLAVQTGGGVVFALALVLPALFYLRGCCAVWLALSEPAVEEAQL</sequence>
<accession>A0ABT7LI27</accession>
<proteinExistence type="predicted"/>
<keyword evidence="1" id="KW-1133">Transmembrane helix</keyword>
<gene>
    <name evidence="2" type="ORF">QRD43_04760</name>
</gene>
<evidence type="ECO:0000313" key="3">
    <source>
        <dbReference type="Proteomes" id="UP001238603"/>
    </source>
</evidence>
<dbReference type="EMBL" id="JASVDS010000001">
    <property type="protein sequence ID" value="MDL5031211.1"/>
    <property type="molecule type" value="Genomic_DNA"/>
</dbReference>
<evidence type="ECO:0000256" key="1">
    <source>
        <dbReference type="SAM" id="Phobius"/>
    </source>
</evidence>
<keyword evidence="1" id="KW-0472">Membrane</keyword>
<feature type="transmembrane region" description="Helical" evidence="1">
    <location>
        <begin position="213"/>
        <end position="237"/>
    </location>
</feature>
<dbReference type="Proteomes" id="UP001238603">
    <property type="component" value="Unassembled WGS sequence"/>
</dbReference>
<keyword evidence="3" id="KW-1185">Reference proteome</keyword>
<evidence type="ECO:0008006" key="4">
    <source>
        <dbReference type="Google" id="ProtNLM"/>
    </source>
</evidence>
<feature type="transmembrane region" description="Helical" evidence="1">
    <location>
        <begin position="75"/>
        <end position="98"/>
    </location>
</feature>
<organism evidence="2 3">
    <name type="scientific">Roseateles subflavus</name>
    <dbReference type="NCBI Taxonomy" id="3053353"/>
    <lineage>
        <taxon>Bacteria</taxon>
        <taxon>Pseudomonadati</taxon>
        <taxon>Pseudomonadota</taxon>
        <taxon>Betaproteobacteria</taxon>
        <taxon>Burkholderiales</taxon>
        <taxon>Sphaerotilaceae</taxon>
        <taxon>Roseateles</taxon>
    </lineage>
</organism>
<reference evidence="2 3" key="1">
    <citation type="submission" date="2023-06" db="EMBL/GenBank/DDBJ databases">
        <title>Pelomonas sp. APW6 16S ribosomal RNA gene genome sequencing and assembly.</title>
        <authorList>
            <person name="Woo H."/>
        </authorList>
    </citation>
    <scope>NUCLEOTIDE SEQUENCE [LARGE SCALE GENOMIC DNA]</scope>
    <source>
        <strain evidence="2 3">APW6</strain>
    </source>
</reference>
<comment type="caution">
    <text evidence="2">The sequence shown here is derived from an EMBL/GenBank/DDBJ whole genome shotgun (WGS) entry which is preliminary data.</text>
</comment>
<dbReference type="RefSeq" id="WP_285981323.1">
    <property type="nucleotide sequence ID" value="NZ_JASVDS010000001.1"/>
</dbReference>
<feature type="transmembrane region" description="Helical" evidence="1">
    <location>
        <begin position="284"/>
        <end position="306"/>
    </location>
</feature>
<feature type="transmembrane region" description="Helical" evidence="1">
    <location>
        <begin position="119"/>
        <end position="147"/>
    </location>
</feature>
<protein>
    <recommendedName>
        <fullName evidence="4">Integral membrane protein</fullName>
    </recommendedName>
</protein>
<evidence type="ECO:0000313" key="2">
    <source>
        <dbReference type="EMBL" id="MDL5031211.1"/>
    </source>
</evidence>